<dbReference type="Proteomes" id="UP001060085">
    <property type="component" value="Linkage Group LG06"/>
</dbReference>
<dbReference type="EMBL" id="CM044706">
    <property type="protein sequence ID" value="KAI5657248.1"/>
    <property type="molecule type" value="Genomic_DNA"/>
</dbReference>
<evidence type="ECO:0000313" key="2">
    <source>
        <dbReference type="Proteomes" id="UP001060085"/>
    </source>
</evidence>
<accession>A0ACC0ACT5</accession>
<name>A0ACC0ACT5_CATRO</name>
<sequence>MSNYNIGNVDNDMVEESHVHRMKRDAYYVAFVDGSRLILITLHLLPRNPSTLTAREQAMALMVASNLSVIRSGGRAAQHQHQPDAKLYRDEAAEAAADSAADLQKQ</sequence>
<comment type="caution">
    <text evidence="1">The sequence shown here is derived from an EMBL/GenBank/DDBJ whole genome shotgun (WGS) entry which is preliminary data.</text>
</comment>
<keyword evidence="2" id="KW-1185">Reference proteome</keyword>
<reference evidence="2" key="1">
    <citation type="journal article" date="2023" name="Nat. Plants">
        <title>Single-cell RNA sequencing provides a high-resolution roadmap for understanding the multicellular compartmentation of specialized metabolism.</title>
        <authorList>
            <person name="Sun S."/>
            <person name="Shen X."/>
            <person name="Li Y."/>
            <person name="Li Y."/>
            <person name="Wang S."/>
            <person name="Li R."/>
            <person name="Zhang H."/>
            <person name="Shen G."/>
            <person name="Guo B."/>
            <person name="Wei J."/>
            <person name="Xu J."/>
            <person name="St-Pierre B."/>
            <person name="Chen S."/>
            <person name="Sun C."/>
        </authorList>
    </citation>
    <scope>NUCLEOTIDE SEQUENCE [LARGE SCALE GENOMIC DNA]</scope>
</reference>
<protein>
    <submittedName>
        <fullName evidence="1">Uncharacterized protein</fullName>
    </submittedName>
</protein>
<proteinExistence type="predicted"/>
<gene>
    <name evidence="1" type="ORF">M9H77_26041</name>
</gene>
<evidence type="ECO:0000313" key="1">
    <source>
        <dbReference type="EMBL" id="KAI5657248.1"/>
    </source>
</evidence>
<organism evidence="1 2">
    <name type="scientific">Catharanthus roseus</name>
    <name type="common">Madagascar periwinkle</name>
    <name type="synonym">Vinca rosea</name>
    <dbReference type="NCBI Taxonomy" id="4058"/>
    <lineage>
        <taxon>Eukaryota</taxon>
        <taxon>Viridiplantae</taxon>
        <taxon>Streptophyta</taxon>
        <taxon>Embryophyta</taxon>
        <taxon>Tracheophyta</taxon>
        <taxon>Spermatophyta</taxon>
        <taxon>Magnoliopsida</taxon>
        <taxon>eudicotyledons</taxon>
        <taxon>Gunneridae</taxon>
        <taxon>Pentapetalae</taxon>
        <taxon>asterids</taxon>
        <taxon>lamiids</taxon>
        <taxon>Gentianales</taxon>
        <taxon>Apocynaceae</taxon>
        <taxon>Rauvolfioideae</taxon>
        <taxon>Vinceae</taxon>
        <taxon>Catharanthinae</taxon>
        <taxon>Catharanthus</taxon>
    </lineage>
</organism>